<reference evidence="6" key="2">
    <citation type="journal article" date="2021" name="PeerJ">
        <title>Extensive microbial diversity within the chicken gut microbiome revealed by metagenomics and culture.</title>
        <authorList>
            <person name="Gilroy R."/>
            <person name="Ravi A."/>
            <person name="Getino M."/>
            <person name="Pursley I."/>
            <person name="Horton D.L."/>
            <person name="Alikhan N.F."/>
            <person name="Baker D."/>
            <person name="Gharbi K."/>
            <person name="Hall N."/>
            <person name="Watson M."/>
            <person name="Adriaenssens E.M."/>
            <person name="Foster-Nyarko E."/>
            <person name="Jarju S."/>
            <person name="Secka A."/>
            <person name="Antonio M."/>
            <person name="Oren A."/>
            <person name="Chaudhuri R.R."/>
            <person name="La Ragione R."/>
            <person name="Hildebrand F."/>
            <person name="Pallen M.J."/>
        </authorList>
    </citation>
    <scope>NUCLEOTIDE SEQUENCE</scope>
    <source>
        <strain evidence="6">CHK186-9395</strain>
    </source>
</reference>
<keyword evidence="4 6" id="KW-0067">ATP-binding</keyword>
<evidence type="ECO:0000256" key="2">
    <source>
        <dbReference type="ARBA" id="ARBA00022448"/>
    </source>
</evidence>
<evidence type="ECO:0000256" key="4">
    <source>
        <dbReference type="ARBA" id="ARBA00022840"/>
    </source>
</evidence>
<protein>
    <submittedName>
        <fullName evidence="6">ABC transporter ATP-binding protein</fullName>
    </submittedName>
</protein>
<dbReference type="PROSITE" id="PS50893">
    <property type="entry name" value="ABC_TRANSPORTER_2"/>
    <property type="match status" value="1"/>
</dbReference>
<evidence type="ECO:0000313" key="6">
    <source>
        <dbReference type="EMBL" id="HIV01312.1"/>
    </source>
</evidence>
<comment type="similarity">
    <text evidence="1">Belongs to the ABC transporter superfamily.</text>
</comment>
<dbReference type="GO" id="GO:0016887">
    <property type="term" value="F:ATP hydrolysis activity"/>
    <property type="evidence" value="ECO:0007669"/>
    <property type="project" value="InterPro"/>
</dbReference>
<dbReference type="Pfam" id="PF00005">
    <property type="entry name" value="ABC_tran"/>
    <property type="match status" value="1"/>
</dbReference>
<dbReference type="AlphaFoldDB" id="A0A9D1NEU7"/>
<feature type="domain" description="ABC transporter" evidence="5">
    <location>
        <begin position="5"/>
        <end position="233"/>
    </location>
</feature>
<dbReference type="PANTHER" id="PTHR43335">
    <property type="entry name" value="ABC TRANSPORTER, ATP-BINDING PROTEIN"/>
    <property type="match status" value="1"/>
</dbReference>
<name>A0A9D1NEU7_9FIRM</name>
<dbReference type="SMART" id="SM00382">
    <property type="entry name" value="AAA"/>
    <property type="match status" value="1"/>
</dbReference>
<dbReference type="EMBL" id="DVOJ01000007">
    <property type="protein sequence ID" value="HIV01312.1"/>
    <property type="molecule type" value="Genomic_DNA"/>
</dbReference>
<dbReference type="PROSITE" id="PS00211">
    <property type="entry name" value="ABC_TRANSPORTER_1"/>
    <property type="match status" value="1"/>
</dbReference>
<comment type="caution">
    <text evidence="6">The sequence shown here is derived from an EMBL/GenBank/DDBJ whole genome shotgun (WGS) entry which is preliminary data.</text>
</comment>
<dbReference type="InterPro" id="IPR003593">
    <property type="entry name" value="AAA+_ATPase"/>
</dbReference>
<evidence type="ECO:0000256" key="3">
    <source>
        <dbReference type="ARBA" id="ARBA00022741"/>
    </source>
</evidence>
<dbReference type="Proteomes" id="UP000886861">
    <property type="component" value="Unassembled WGS sequence"/>
</dbReference>
<proteinExistence type="inferred from homology"/>
<dbReference type="InterPro" id="IPR003439">
    <property type="entry name" value="ABC_transporter-like_ATP-bd"/>
</dbReference>
<keyword evidence="3" id="KW-0547">Nucleotide-binding</keyword>
<sequence>MENILQVENLTKIYGTRVAVDDVSFSVRNGEILGFLGANGAGKSTTMKMILGLTSITSGNVYICGKNVQTDFEKAIVNVGGLIETPYLYPYLTGYGNLKFYASLYKGIKKSKIMEVASIVGLSRRLNDKVRNYSLGMKQRLGIAQALLHDPKLLVLDEPTNGLDANGIKEIKMLLKRLTKERGTSILISSHILSTMESLCDRIAIIDNGKLIEIKTLNEIKQRYAQNGSTYVKVGTPNFAGKLIQDGFNIKVGICGNKVLFNASESDLAKIIVMLTKNKVPVYSAGEVDYSLEDMFLNIVGKHSNIN</sequence>
<dbReference type="GO" id="GO:0005524">
    <property type="term" value="F:ATP binding"/>
    <property type="evidence" value="ECO:0007669"/>
    <property type="project" value="UniProtKB-KW"/>
</dbReference>
<gene>
    <name evidence="6" type="ORF">IAA62_02005</name>
</gene>
<organism evidence="6 7">
    <name type="scientific">Candidatus Caccopulliclostridium gallistercoris</name>
    <dbReference type="NCBI Taxonomy" id="2840719"/>
    <lineage>
        <taxon>Bacteria</taxon>
        <taxon>Bacillati</taxon>
        <taxon>Bacillota</taxon>
        <taxon>Clostridia</taxon>
        <taxon>Candidatus Caccopulliclostridium</taxon>
    </lineage>
</organism>
<dbReference type="PANTHER" id="PTHR43335:SF4">
    <property type="entry name" value="ABC TRANSPORTER, ATP-BINDING PROTEIN"/>
    <property type="match status" value="1"/>
</dbReference>
<accession>A0A9D1NEU7</accession>
<evidence type="ECO:0000256" key="1">
    <source>
        <dbReference type="ARBA" id="ARBA00005417"/>
    </source>
</evidence>
<reference evidence="6" key="1">
    <citation type="submission" date="2020-10" db="EMBL/GenBank/DDBJ databases">
        <authorList>
            <person name="Gilroy R."/>
        </authorList>
    </citation>
    <scope>NUCLEOTIDE SEQUENCE</scope>
    <source>
        <strain evidence="6">CHK186-9395</strain>
    </source>
</reference>
<dbReference type="SUPFAM" id="SSF52540">
    <property type="entry name" value="P-loop containing nucleoside triphosphate hydrolases"/>
    <property type="match status" value="1"/>
</dbReference>
<dbReference type="Gene3D" id="3.40.50.300">
    <property type="entry name" value="P-loop containing nucleotide triphosphate hydrolases"/>
    <property type="match status" value="1"/>
</dbReference>
<dbReference type="InterPro" id="IPR017871">
    <property type="entry name" value="ABC_transporter-like_CS"/>
</dbReference>
<dbReference type="InterPro" id="IPR027417">
    <property type="entry name" value="P-loop_NTPase"/>
</dbReference>
<keyword evidence="2" id="KW-0813">Transport</keyword>
<evidence type="ECO:0000259" key="5">
    <source>
        <dbReference type="PROSITE" id="PS50893"/>
    </source>
</evidence>
<evidence type="ECO:0000313" key="7">
    <source>
        <dbReference type="Proteomes" id="UP000886861"/>
    </source>
</evidence>